<evidence type="ECO:0000256" key="2">
    <source>
        <dbReference type="SAM" id="MobiDB-lite"/>
    </source>
</evidence>
<feature type="compositionally biased region" description="Acidic residues" evidence="2">
    <location>
        <begin position="166"/>
        <end position="187"/>
    </location>
</feature>
<gene>
    <name evidence="3" type="ORF">ACFSW6_16535</name>
</gene>
<feature type="region of interest" description="Disordered" evidence="2">
    <location>
        <begin position="164"/>
        <end position="193"/>
    </location>
</feature>
<dbReference type="EMBL" id="JBHUMV010000007">
    <property type="protein sequence ID" value="MFD2755683.1"/>
    <property type="molecule type" value="Genomic_DNA"/>
</dbReference>
<name>A0ABW5URX6_9BURK</name>
<sequence length="193" mass="21012">MKVLPYFDAPISQAEFAELIGVSEARVSQLISEGVITRGDTAHEWLLGYCERLRDQAAGRSSGGINGLDLVQERAGLARAQREAQELKNKVARGEYAPVGLLADVLGLASSAVVDRMDQVDGQLRKSCPDLPEEVRTVVLSVLANARNEWIKAASRLVADAVDQMSQDDEAEDDTGISDISSEDEEERAWARD</sequence>
<dbReference type="Proteomes" id="UP001597463">
    <property type="component" value="Unassembled WGS sequence"/>
</dbReference>
<dbReference type="RefSeq" id="WP_066482164.1">
    <property type="nucleotide sequence ID" value="NZ_BCNT01000017.1"/>
</dbReference>
<proteinExistence type="predicted"/>
<protein>
    <submittedName>
        <fullName evidence="3">Uncharacterized protein</fullName>
    </submittedName>
</protein>
<accession>A0ABW5URX6</accession>
<organism evidence="3 4">
    <name type="scientific">Comamonas terrae</name>
    <dbReference type="NCBI Taxonomy" id="673548"/>
    <lineage>
        <taxon>Bacteria</taxon>
        <taxon>Pseudomonadati</taxon>
        <taxon>Pseudomonadota</taxon>
        <taxon>Betaproteobacteria</taxon>
        <taxon>Burkholderiales</taxon>
        <taxon>Comamonadaceae</taxon>
        <taxon>Comamonas</taxon>
    </lineage>
</organism>
<evidence type="ECO:0000313" key="3">
    <source>
        <dbReference type="EMBL" id="MFD2755683.1"/>
    </source>
</evidence>
<keyword evidence="4" id="KW-1185">Reference proteome</keyword>
<evidence type="ECO:0000313" key="4">
    <source>
        <dbReference type="Proteomes" id="UP001597463"/>
    </source>
</evidence>
<feature type="coiled-coil region" evidence="1">
    <location>
        <begin position="70"/>
        <end position="97"/>
    </location>
</feature>
<keyword evidence="1" id="KW-0175">Coiled coil</keyword>
<evidence type="ECO:0000256" key="1">
    <source>
        <dbReference type="SAM" id="Coils"/>
    </source>
</evidence>
<reference evidence="4" key="1">
    <citation type="journal article" date="2019" name="Int. J. Syst. Evol. Microbiol.">
        <title>The Global Catalogue of Microorganisms (GCM) 10K type strain sequencing project: providing services to taxonomists for standard genome sequencing and annotation.</title>
        <authorList>
            <consortium name="The Broad Institute Genomics Platform"/>
            <consortium name="The Broad Institute Genome Sequencing Center for Infectious Disease"/>
            <person name="Wu L."/>
            <person name="Ma J."/>
        </authorList>
    </citation>
    <scope>NUCLEOTIDE SEQUENCE [LARGE SCALE GENOMIC DNA]</scope>
    <source>
        <strain evidence="4">TISTR 1906</strain>
    </source>
</reference>
<comment type="caution">
    <text evidence="3">The sequence shown here is derived from an EMBL/GenBank/DDBJ whole genome shotgun (WGS) entry which is preliminary data.</text>
</comment>